<evidence type="ECO:0000256" key="3">
    <source>
        <dbReference type="PIRSR" id="PIRSR633697-1"/>
    </source>
</evidence>
<organism evidence="7 8">
    <name type="scientific">Chlorella sorokiniana</name>
    <name type="common">Freshwater green alga</name>
    <dbReference type="NCBI Taxonomy" id="3076"/>
    <lineage>
        <taxon>Eukaryota</taxon>
        <taxon>Viridiplantae</taxon>
        <taxon>Chlorophyta</taxon>
        <taxon>core chlorophytes</taxon>
        <taxon>Trebouxiophyceae</taxon>
        <taxon>Chlorellales</taxon>
        <taxon>Chlorellaceae</taxon>
        <taxon>Chlorella clade</taxon>
        <taxon>Chlorella</taxon>
    </lineage>
</organism>
<proteinExistence type="inferred from homology"/>
<evidence type="ECO:0000256" key="2">
    <source>
        <dbReference type="ARBA" id="ARBA00023157"/>
    </source>
</evidence>
<sequence>MQPHRLPVQLALATLVVALLVGAAAAAQPNVNFDYLVLARTWPPTLCSLDKCSQPTYNLFTIHGLWPSNNNGNHPDSCNPAWKFNKNDLTPEMRGRMSCEWRNFKSGDLNSFWSYEWSKHGTCAAPLFGNSQVEYFNSTLRLNEQYDINEALTKGGFNPLSANQATAAQISSLLKKQWGVTPGITCNSGKIYEVKTCFNTQLKPIDCPGGSGCPKSAQSLPYGGPIPQACQAYIDNVPAAGAGSAAASPSSPPGSAVGRAMYIAVVAVAAFVRQPRDAAHVGTIRLYLAVGAALLVADLAWRAAGRRAPHGGSYARWGELLIAVYVPWILSWGASALWFRNYLNMLGSSAPRWGAPAGSAAHITLLLFSSFAPVMASLWGRPLRVSLAQPVHLVTSLFGLYAAALLALIPLPVYEAAGYAASLAILKRSTTARPSAAPYIALTGLLLFTASACGSIALHQLHERFRPYKDAALSALLTGFALLYGAAAVRLQAPLLGTLSVWWAMSALGFFVAVLPFVTLTGFRHGLLRPFAAALALILLFLPFKAAPDALPLPATLQPFEQGVWLWCTLVLNLASLILADRHWARGTARGGLPPDDVWAQLPLRVRARLLARWAVLYALAQLPTLAVIGGTLACGTLLNVEQCRAVGAAFAFLWVCTKLAEFDWQRVGFAWTALAFGSALWAAAYAAHAWLPGSAAAGQQGGG</sequence>
<evidence type="ECO:0000256" key="6">
    <source>
        <dbReference type="SAM" id="SignalP"/>
    </source>
</evidence>
<feature type="transmembrane region" description="Helical" evidence="5">
    <location>
        <begin position="615"/>
        <end position="639"/>
    </location>
</feature>
<evidence type="ECO:0000313" key="8">
    <source>
        <dbReference type="Proteomes" id="UP000239899"/>
    </source>
</evidence>
<dbReference type="PANTHER" id="PTHR11240">
    <property type="entry name" value="RIBONUCLEASE T2"/>
    <property type="match status" value="1"/>
</dbReference>
<feature type="transmembrane region" description="Helical" evidence="5">
    <location>
        <begin position="391"/>
        <end position="413"/>
    </location>
</feature>
<dbReference type="GO" id="GO:0006401">
    <property type="term" value="P:RNA catabolic process"/>
    <property type="evidence" value="ECO:0007669"/>
    <property type="project" value="UniProtKB-ARBA"/>
</dbReference>
<dbReference type="Pfam" id="PF00445">
    <property type="entry name" value="Ribonuclease_T2"/>
    <property type="match status" value="1"/>
</dbReference>
<dbReference type="PROSITE" id="PS00530">
    <property type="entry name" value="RNASE_T2_1"/>
    <property type="match status" value="1"/>
</dbReference>
<feature type="transmembrane region" description="Helical" evidence="5">
    <location>
        <begin position="527"/>
        <end position="544"/>
    </location>
</feature>
<dbReference type="AlphaFoldDB" id="A0A2P6TCG3"/>
<dbReference type="InterPro" id="IPR018188">
    <property type="entry name" value="RNase_T2_His_AS_1"/>
</dbReference>
<evidence type="ECO:0000256" key="1">
    <source>
        <dbReference type="ARBA" id="ARBA00007469"/>
    </source>
</evidence>
<feature type="transmembrane region" description="Helical" evidence="5">
    <location>
        <begin position="645"/>
        <end position="661"/>
    </location>
</feature>
<feature type="active site" evidence="3">
    <location>
        <position position="63"/>
    </location>
</feature>
<feature type="active site" evidence="3">
    <location>
        <position position="120"/>
    </location>
</feature>
<dbReference type="OrthoDB" id="435754at2759"/>
<reference evidence="7 8" key="1">
    <citation type="journal article" date="2018" name="Plant J.">
        <title>Genome sequences of Chlorella sorokiniana UTEX 1602 and Micractinium conductrix SAG 241.80: implications to maltose excretion by a green alga.</title>
        <authorList>
            <person name="Arriola M.B."/>
            <person name="Velmurugan N."/>
            <person name="Zhang Y."/>
            <person name="Plunkett M.H."/>
            <person name="Hondzo H."/>
            <person name="Barney B.M."/>
        </authorList>
    </citation>
    <scope>NUCLEOTIDE SEQUENCE [LARGE SCALE GENOMIC DNA]</scope>
    <source>
        <strain evidence="8">UTEX 1602</strain>
    </source>
</reference>
<feature type="transmembrane region" description="Helical" evidence="5">
    <location>
        <begin position="436"/>
        <end position="459"/>
    </location>
</feature>
<dbReference type="GO" id="GO:0003723">
    <property type="term" value="F:RNA binding"/>
    <property type="evidence" value="ECO:0007669"/>
    <property type="project" value="InterPro"/>
</dbReference>
<keyword evidence="8" id="KW-1185">Reference proteome</keyword>
<comment type="similarity">
    <text evidence="1 4">Belongs to the RNase T2 family.</text>
</comment>
<keyword evidence="2" id="KW-1015">Disulfide bond</keyword>
<dbReference type="InterPro" id="IPR001568">
    <property type="entry name" value="RNase_T2-like"/>
</dbReference>
<feature type="transmembrane region" description="Helical" evidence="5">
    <location>
        <begin position="564"/>
        <end position="580"/>
    </location>
</feature>
<feature type="transmembrane region" description="Helical" evidence="5">
    <location>
        <begin position="471"/>
        <end position="489"/>
    </location>
</feature>
<feature type="signal peptide" evidence="6">
    <location>
        <begin position="1"/>
        <end position="26"/>
    </location>
</feature>
<dbReference type="EMBL" id="LHPG02000024">
    <property type="protein sequence ID" value="PRW20335.1"/>
    <property type="molecule type" value="Genomic_DNA"/>
</dbReference>
<gene>
    <name evidence="7" type="ORF">C2E21_9079</name>
</gene>
<keyword evidence="5" id="KW-0812">Transmembrane</keyword>
<feature type="transmembrane region" description="Helical" evidence="5">
    <location>
        <begin position="668"/>
        <end position="688"/>
    </location>
</feature>
<evidence type="ECO:0000256" key="4">
    <source>
        <dbReference type="RuleBase" id="RU004328"/>
    </source>
</evidence>
<name>A0A2P6TCG3_CHLSO</name>
<feature type="transmembrane region" description="Helical" evidence="5">
    <location>
        <begin position="317"/>
        <end position="339"/>
    </location>
</feature>
<dbReference type="InterPro" id="IPR033697">
    <property type="entry name" value="Ribonuclease_T2_eukaryotic"/>
</dbReference>
<dbReference type="InterPro" id="IPR036430">
    <property type="entry name" value="RNase_T2-like_sf"/>
</dbReference>
<feature type="transmembrane region" description="Helical" evidence="5">
    <location>
        <begin position="501"/>
        <end position="520"/>
    </location>
</feature>
<dbReference type="PANTHER" id="PTHR11240:SF22">
    <property type="entry name" value="RIBONUCLEASE T2"/>
    <property type="match status" value="1"/>
</dbReference>
<dbReference type="SUPFAM" id="SSF55895">
    <property type="entry name" value="Ribonuclease Rh-like"/>
    <property type="match status" value="1"/>
</dbReference>
<keyword evidence="5" id="KW-1133">Transmembrane helix</keyword>
<feature type="transmembrane region" description="Helical" evidence="5">
    <location>
        <begin position="359"/>
        <end position="379"/>
    </location>
</feature>
<keyword evidence="5" id="KW-0472">Membrane</keyword>
<comment type="caution">
    <text evidence="7">The sequence shown here is derived from an EMBL/GenBank/DDBJ whole genome shotgun (WGS) entry which is preliminary data.</text>
</comment>
<accession>A0A2P6TCG3</accession>
<keyword evidence="6" id="KW-0732">Signal</keyword>
<feature type="active site" evidence="3">
    <location>
        <position position="116"/>
    </location>
</feature>
<feature type="chain" id="PRO_5015151483" evidence="6">
    <location>
        <begin position="27"/>
        <end position="704"/>
    </location>
</feature>
<dbReference type="Gene3D" id="3.90.730.10">
    <property type="entry name" value="Ribonuclease T2-like"/>
    <property type="match status" value="1"/>
</dbReference>
<dbReference type="CDD" id="cd01061">
    <property type="entry name" value="RNase_T2_euk"/>
    <property type="match status" value="1"/>
</dbReference>
<dbReference type="InterPro" id="IPR033130">
    <property type="entry name" value="RNase_T2_His_AS_2"/>
</dbReference>
<evidence type="ECO:0000256" key="5">
    <source>
        <dbReference type="SAM" id="Phobius"/>
    </source>
</evidence>
<dbReference type="STRING" id="3076.A0A2P6TCG3"/>
<evidence type="ECO:0000313" key="7">
    <source>
        <dbReference type="EMBL" id="PRW20335.1"/>
    </source>
</evidence>
<feature type="transmembrane region" description="Helical" evidence="5">
    <location>
        <begin position="286"/>
        <end position="305"/>
    </location>
</feature>
<dbReference type="Proteomes" id="UP000239899">
    <property type="component" value="Unassembled WGS sequence"/>
</dbReference>
<protein>
    <submittedName>
        <fullName evidence="7">RNase Bm2</fullName>
    </submittedName>
</protein>
<dbReference type="GO" id="GO:0033897">
    <property type="term" value="F:ribonuclease T2 activity"/>
    <property type="evidence" value="ECO:0007669"/>
    <property type="project" value="InterPro"/>
</dbReference>
<dbReference type="PROSITE" id="PS00531">
    <property type="entry name" value="RNASE_T2_2"/>
    <property type="match status" value="1"/>
</dbReference>